<keyword evidence="3" id="KW-1185">Reference proteome</keyword>
<organism evidence="2 3">
    <name type="scientific">Fusarium agapanthi</name>
    <dbReference type="NCBI Taxonomy" id="1803897"/>
    <lineage>
        <taxon>Eukaryota</taxon>
        <taxon>Fungi</taxon>
        <taxon>Dikarya</taxon>
        <taxon>Ascomycota</taxon>
        <taxon>Pezizomycotina</taxon>
        <taxon>Sordariomycetes</taxon>
        <taxon>Hypocreomycetidae</taxon>
        <taxon>Hypocreales</taxon>
        <taxon>Nectriaceae</taxon>
        <taxon>Fusarium</taxon>
        <taxon>Fusarium fujikuroi species complex</taxon>
    </lineage>
</organism>
<dbReference type="PANTHER" id="PTHR24148">
    <property type="entry name" value="ANKYRIN REPEAT DOMAIN-CONTAINING PROTEIN 39 HOMOLOG-RELATED"/>
    <property type="match status" value="1"/>
</dbReference>
<dbReference type="Proteomes" id="UP000737391">
    <property type="component" value="Unassembled WGS sequence"/>
</dbReference>
<name>A0A9P5E7P3_9HYPO</name>
<evidence type="ECO:0000313" key="2">
    <source>
        <dbReference type="EMBL" id="KAF4499310.1"/>
    </source>
</evidence>
<dbReference type="OrthoDB" id="3477286at2759"/>
<reference evidence="2" key="1">
    <citation type="submission" date="2020-01" db="EMBL/GenBank/DDBJ databases">
        <title>Identification and distribution of gene clusters putatively required for synthesis of sphingolipid metabolism inhibitors in phylogenetically diverse species of the filamentous fungus Fusarium.</title>
        <authorList>
            <person name="Kim H.-S."/>
            <person name="Busman M."/>
            <person name="Brown D.W."/>
            <person name="Divon H."/>
            <person name="Uhlig S."/>
            <person name="Proctor R.H."/>
        </authorList>
    </citation>
    <scope>NUCLEOTIDE SEQUENCE</scope>
    <source>
        <strain evidence="2">NRRL 31653</strain>
    </source>
</reference>
<dbReference type="AlphaFoldDB" id="A0A9P5E7P3"/>
<evidence type="ECO:0000259" key="1">
    <source>
        <dbReference type="Pfam" id="PF06985"/>
    </source>
</evidence>
<sequence length="695" mass="78605">MRLTDFFRLALSTYLGTSPFQGTNSSNLQVSQMEPSKDDFGASVSALALSKVGLGPQPGTKEDNFYTPHNELFYSKYKYCPLDTKRPTMRLLKVYLEEKTLAQHIVDHPKWKTSGQNPAPVGFSSTKTFSSQNASSEEELLTCDMLDGVPLYRCTGKYLALSYAAGDPQNTARILVGGHIFNAFAQLIHALKCAVRYWHRENGCPDGYFLFWVDQICINQSDDVERGHQVMMMRDIYSRCATTLVCLSAADEKTSATPFAGSNSQPRGFGQKVGQLWGPSEAKRMNAGLRWLTNMPHQDSTSLVDVFWKGCYNGGPSPETLASFVAFLQSPWWTRSWVYQEFVCSPKVHFVFRDDGASWERISTCLTPDPGSWCDVWKSRLTGKDHKDIVRAKDEQFYQQRAQQSAEESDQDPGRGASMLSFEEEVEKQVDSLIKVLTAPNVEKSIRTVAAMMNGRSKHDSQVGDLRVLLRHARSFQASDTRDKIYAFIGLARDDYGFKPSYSDENTAVDVHSDAARRIVEIDRDLNYVLEQAFVGRRDLGFFLPSWVPDWNCSEDRDMLLELQNLTDEARESTTTAPLALQAYWPIEIQDPYYEAIKDKGLSLRVTGRHVVTLPRESREISPNLQRFETELGLVIYAPSTARPKDEIWLLSGCEWLVFLQNEGKDKYCFGALVVVHGLEEKSTFEKEARAVFLI</sequence>
<feature type="domain" description="Heterokaryon incompatibility" evidence="1">
    <location>
        <begin position="158"/>
        <end position="341"/>
    </location>
</feature>
<evidence type="ECO:0000313" key="3">
    <source>
        <dbReference type="Proteomes" id="UP000737391"/>
    </source>
</evidence>
<gene>
    <name evidence="2" type="ORF">FAGAP_4515</name>
</gene>
<dbReference type="PANTHER" id="PTHR24148:SF73">
    <property type="entry name" value="HET DOMAIN PROTEIN (AFU_ORTHOLOGUE AFUA_8G01020)"/>
    <property type="match status" value="1"/>
</dbReference>
<accession>A0A9P5E7P3</accession>
<dbReference type="Pfam" id="PF06985">
    <property type="entry name" value="HET"/>
    <property type="match status" value="1"/>
</dbReference>
<proteinExistence type="predicted"/>
<protein>
    <recommendedName>
        <fullName evidence="1">Heterokaryon incompatibility domain-containing protein</fullName>
    </recommendedName>
</protein>
<dbReference type="InterPro" id="IPR052895">
    <property type="entry name" value="HetReg/Transcr_Mod"/>
</dbReference>
<dbReference type="EMBL" id="LUFC02000269">
    <property type="protein sequence ID" value="KAF4499310.1"/>
    <property type="molecule type" value="Genomic_DNA"/>
</dbReference>
<comment type="caution">
    <text evidence="2">The sequence shown here is derived from an EMBL/GenBank/DDBJ whole genome shotgun (WGS) entry which is preliminary data.</text>
</comment>
<dbReference type="InterPro" id="IPR010730">
    <property type="entry name" value="HET"/>
</dbReference>